<accession>A0A815UGF8</accession>
<reference evidence="1" key="1">
    <citation type="submission" date="2021-02" db="EMBL/GenBank/DDBJ databases">
        <authorList>
            <person name="Nowell W R."/>
        </authorList>
    </citation>
    <scope>NUCLEOTIDE SEQUENCE</scope>
</reference>
<comment type="caution">
    <text evidence="1">The sequence shown here is derived from an EMBL/GenBank/DDBJ whole genome shotgun (WGS) entry which is preliminary data.</text>
</comment>
<sequence>NLENTQGEKRIDYGILNQQIELDLSPTRNGTVINSFDKQINQMSTPLHHQPNNDIIKGNH</sequence>
<proteinExistence type="predicted"/>
<dbReference type="EMBL" id="CAJNOO010014600">
    <property type="protein sequence ID" value="CAF1515831.1"/>
    <property type="molecule type" value="Genomic_DNA"/>
</dbReference>
<dbReference type="Proteomes" id="UP000663882">
    <property type="component" value="Unassembled WGS sequence"/>
</dbReference>
<dbReference type="AlphaFoldDB" id="A0A815UGF8"/>
<name>A0A815UGF8_9BILA</name>
<organism evidence="1 2">
    <name type="scientific">Rotaria sordida</name>
    <dbReference type="NCBI Taxonomy" id="392033"/>
    <lineage>
        <taxon>Eukaryota</taxon>
        <taxon>Metazoa</taxon>
        <taxon>Spiralia</taxon>
        <taxon>Gnathifera</taxon>
        <taxon>Rotifera</taxon>
        <taxon>Eurotatoria</taxon>
        <taxon>Bdelloidea</taxon>
        <taxon>Philodinida</taxon>
        <taxon>Philodinidae</taxon>
        <taxon>Rotaria</taxon>
    </lineage>
</organism>
<evidence type="ECO:0000313" key="2">
    <source>
        <dbReference type="Proteomes" id="UP000663882"/>
    </source>
</evidence>
<gene>
    <name evidence="1" type="ORF">RFH988_LOCUS39184</name>
</gene>
<feature type="non-terminal residue" evidence="1">
    <location>
        <position position="1"/>
    </location>
</feature>
<protein>
    <submittedName>
        <fullName evidence="1">Uncharacterized protein</fullName>
    </submittedName>
</protein>
<evidence type="ECO:0000313" key="1">
    <source>
        <dbReference type="EMBL" id="CAF1515831.1"/>
    </source>
</evidence>